<protein>
    <submittedName>
        <fullName evidence="1">Uncharacterized protein</fullName>
    </submittedName>
</protein>
<keyword evidence="2" id="KW-1185">Reference proteome</keyword>
<comment type="caution">
    <text evidence="1">The sequence shown here is derived from an EMBL/GenBank/DDBJ whole genome shotgun (WGS) entry which is preliminary data.</text>
</comment>
<evidence type="ECO:0000313" key="1">
    <source>
        <dbReference type="EMBL" id="KAH3685586.1"/>
    </source>
</evidence>
<accession>A0A9P8Q7Y1</accession>
<dbReference type="InterPro" id="IPR014841">
    <property type="entry name" value="Rad33"/>
</dbReference>
<dbReference type="Pfam" id="PF08730">
    <property type="entry name" value="Rad33"/>
    <property type="match status" value="2"/>
</dbReference>
<gene>
    <name evidence="1" type="ORF">WICPIJ_003448</name>
</gene>
<reference evidence="1" key="2">
    <citation type="submission" date="2021-01" db="EMBL/GenBank/DDBJ databases">
        <authorList>
            <person name="Schikora-Tamarit M.A."/>
        </authorList>
    </citation>
    <scope>NUCLEOTIDE SEQUENCE</scope>
    <source>
        <strain evidence="1">CBS2887</strain>
    </source>
</reference>
<dbReference type="Proteomes" id="UP000774326">
    <property type="component" value="Unassembled WGS sequence"/>
</dbReference>
<dbReference type="OrthoDB" id="4085867at2759"/>
<evidence type="ECO:0000313" key="2">
    <source>
        <dbReference type="Proteomes" id="UP000774326"/>
    </source>
</evidence>
<proteinExistence type="predicted"/>
<sequence>MPPRKKTSTINRRTIINFTNPNPIPSQIEDVILEKYTKYSLGRDMKTSDLPSFWSDLRIPDIFTIGNTTLRDIAIEGTDVIDIDKLLRYSYQLVKMRDNRALIIETWNMLREEVNEHNGRGRVGEALNLVDLCKIDQGLKLNLGDQLIRDMINIGDGSFGWIRSDNKVDLEVWEVGYILGKLGEFE</sequence>
<name>A0A9P8Q7Y1_WICPI</name>
<reference evidence="1" key="1">
    <citation type="journal article" date="2021" name="Open Biol.">
        <title>Shared evolutionary footprints suggest mitochondrial oxidative damage underlies multiple complex I losses in fungi.</title>
        <authorList>
            <person name="Schikora-Tamarit M.A."/>
            <person name="Marcet-Houben M."/>
            <person name="Nosek J."/>
            <person name="Gabaldon T."/>
        </authorList>
    </citation>
    <scope>NUCLEOTIDE SEQUENCE</scope>
    <source>
        <strain evidence="1">CBS2887</strain>
    </source>
</reference>
<organism evidence="1 2">
    <name type="scientific">Wickerhamomyces pijperi</name>
    <name type="common">Yeast</name>
    <name type="synonym">Pichia pijperi</name>
    <dbReference type="NCBI Taxonomy" id="599730"/>
    <lineage>
        <taxon>Eukaryota</taxon>
        <taxon>Fungi</taxon>
        <taxon>Dikarya</taxon>
        <taxon>Ascomycota</taxon>
        <taxon>Saccharomycotina</taxon>
        <taxon>Saccharomycetes</taxon>
        <taxon>Phaffomycetales</taxon>
        <taxon>Wickerhamomycetaceae</taxon>
        <taxon>Wickerhamomyces</taxon>
    </lineage>
</organism>
<dbReference type="AlphaFoldDB" id="A0A9P8Q7Y1"/>
<dbReference type="EMBL" id="JAEUBG010001898">
    <property type="protein sequence ID" value="KAH3685586.1"/>
    <property type="molecule type" value="Genomic_DNA"/>
</dbReference>